<dbReference type="AlphaFoldDB" id="A0A6G1HX82"/>
<evidence type="ECO:0000313" key="3">
    <source>
        <dbReference type="Proteomes" id="UP000799640"/>
    </source>
</evidence>
<organism evidence="2 3">
    <name type="scientific">Trichodelitschia bisporula</name>
    <dbReference type="NCBI Taxonomy" id="703511"/>
    <lineage>
        <taxon>Eukaryota</taxon>
        <taxon>Fungi</taxon>
        <taxon>Dikarya</taxon>
        <taxon>Ascomycota</taxon>
        <taxon>Pezizomycotina</taxon>
        <taxon>Dothideomycetes</taxon>
        <taxon>Dothideomycetes incertae sedis</taxon>
        <taxon>Phaeotrichales</taxon>
        <taxon>Phaeotrichaceae</taxon>
        <taxon>Trichodelitschia</taxon>
    </lineage>
</organism>
<sequence length="244" mass="26800">MAYLHDYPPMMLDSILRGTGSGTTRGRGRVRVNERVRRYGFLRNDDYETVPLAPPPTLRLMPARLAVAVGESPVRAAERSPATPRLQAARLAAAVVESPIRNSERSPGTLASYLAQWREPSYTDDEGFAEEHEEGRGEEGDEEVLEGRARGGRWFASPLGGIREEAGEGGPERLISEEEDGGVLGCEKDEEREEEEEGPEPVEVVQGVRREMRSGRTQCLRSRLASIGSNGNDRHGVAAAMKCQ</sequence>
<gene>
    <name evidence="2" type="ORF">EJ06DRAFT_521373</name>
</gene>
<feature type="compositionally biased region" description="Acidic residues" evidence="1">
    <location>
        <begin position="188"/>
        <end position="200"/>
    </location>
</feature>
<feature type="region of interest" description="Disordered" evidence="1">
    <location>
        <begin position="159"/>
        <end position="203"/>
    </location>
</feature>
<evidence type="ECO:0000313" key="2">
    <source>
        <dbReference type="EMBL" id="KAF2400630.1"/>
    </source>
</evidence>
<accession>A0A6G1HX82</accession>
<dbReference type="EMBL" id="ML996694">
    <property type="protein sequence ID" value="KAF2400630.1"/>
    <property type="molecule type" value="Genomic_DNA"/>
</dbReference>
<dbReference type="Proteomes" id="UP000799640">
    <property type="component" value="Unassembled WGS sequence"/>
</dbReference>
<evidence type="ECO:0000256" key="1">
    <source>
        <dbReference type="SAM" id="MobiDB-lite"/>
    </source>
</evidence>
<protein>
    <submittedName>
        <fullName evidence="2">Uncharacterized protein</fullName>
    </submittedName>
</protein>
<feature type="region of interest" description="Disordered" evidence="1">
    <location>
        <begin position="124"/>
        <end position="145"/>
    </location>
</feature>
<reference evidence="2" key="1">
    <citation type="journal article" date="2020" name="Stud. Mycol.">
        <title>101 Dothideomycetes genomes: a test case for predicting lifestyles and emergence of pathogens.</title>
        <authorList>
            <person name="Haridas S."/>
            <person name="Albert R."/>
            <person name="Binder M."/>
            <person name="Bloem J."/>
            <person name="Labutti K."/>
            <person name="Salamov A."/>
            <person name="Andreopoulos B."/>
            <person name="Baker S."/>
            <person name="Barry K."/>
            <person name="Bills G."/>
            <person name="Bluhm B."/>
            <person name="Cannon C."/>
            <person name="Castanera R."/>
            <person name="Culley D."/>
            <person name="Daum C."/>
            <person name="Ezra D."/>
            <person name="Gonzalez J."/>
            <person name="Henrissat B."/>
            <person name="Kuo A."/>
            <person name="Liang C."/>
            <person name="Lipzen A."/>
            <person name="Lutzoni F."/>
            <person name="Magnuson J."/>
            <person name="Mondo S."/>
            <person name="Nolan M."/>
            <person name="Ohm R."/>
            <person name="Pangilinan J."/>
            <person name="Park H.-J."/>
            <person name="Ramirez L."/>
            <person name="Alfaro M."/>
            <person name="Sun H."/>
            <person name="Tritt A."/>
            <person name="Yoshinaga Y."/>
            <person name="Zwiers L.-H."/>
            <person name="Turgeon B."/>
            <person name="Goodwin S."/>
            <person name="Spatafora J."/>
            <person name="Crous P."/>
            <person name="Grigoriev I."/>
        </authorList>
    </citation>
    <scope>NUCLEOTIDE SEQUENCE</scope>
    <source>
        <strain evidence="2">CBS 262.69</strain>
    </source>
</reference>
<feature type="compositionally biased region" description="Basic and acidic residues" evidence="1">
    <location>
        <begin position="162"/>
        <end position="176"/>
    </location>
</feature>
<proteinExistence type="predicted"/>
<name>A0A6G1HX82_9PEZI</name>
<keyword evidence="3" id="KW-1185">Reference proteome</keyword>
<feature type="compositionally biased region" description="Basic and acidic residues" evidence="1">
    <location>
        <begin position="129"/>
        <end position="138"/>
    </location>
</feature>